<gene>
    <name evidence="3" type="ORF">FRACYDRAFT_235184</name>
</gene>
<dbReference type="OrthoDB" id="70932at2759"/>
<dbReference type="PANTHER" id="PTHR33418">
    <property type="entry name" value="HELICASE-ASSOCIATED"/>
    <property type="match status" value="1"/>
</dbReference>
<feature type="region of interest" description="Disordered" evidence="1">
    <location>
        <begin position="33"/>
        <end position="59"/>
    </location>
</feature>
<dbReference type="EMBL" id="KV784354">
    <property type="protein sequence ID" value="OEU21560.1"/>
    <property type="molecule type" value="Genomic_DNA"/>
</dbReference>
<protein>
    <recommendedName>
        <fullName evidence="2">Helicase-associated domain-containing protein</fullName>
    </recommendedName>
</protein>
<dbReference type="KEGG" id="fcy:FRACYDRAFT_235184"/>
<dbReference type="Proteomes" id="UP000095751">
    <property type="component" value="Unassembled WGS sequence"/>
</dbReference>
<sequence length="395" mass="46373">MNLFLYAFLIDANSLLFFLDPKGFFARSEDHVKDENDDTNNNDYHNESINNNKSSSSSSDNTYDSFFDEWKVGNWCWERDYNKYPVVVSVSLPANNNVNTVNGRTRADLKNTTKGGDDDDDNNDDGFFDDWVKGNWCYLPSKHGNNNNGDADADNIDTSRQLCHRKPIKTTRSRKKKPQNNGRMNDESIRKRKRSCEDDDDDDEEDFLPADDTARVVSAIEADSVDTSRQVRHRKTIKTTRSTMEEPRRCCTQNDNRYDQIWMGMFDKLVAYKDQHRNTMVPQRYDIDPKLGLWVNVQRMIYRKNELNPNRVDLLKSIGFDWNGLKCKAATDQLIWMNMFQKLVTYKKQHNSTKVPQKYDEDPKFGLWVSKQRRHYKHDKLLPSRYALLNSMNFI</sequence>
<dbReference type="AlphaFoldDB" id="A0A1E7FTR2"/>
<feature type="region of interest" description="Disordered" evidence="1">
    <location>
        <begin position="142"/>
        <end position="213"/>
    </location>
</feature>
<reference evidence="3 4" key="1">
    <citation type="submission" date="2016-09" db="EMBL/GenBank/DDBJ databases">
        <title>Extensive genetic diversity and differential bi-allelic expression allows diatom success in the polar Southern Ocean.</title>
        <authorList>
            <consortium name="DOE Joint Genome Institute"/>
            <person name="Mock T."/>
            <person name="Otillar R.P."/>
            <person name="Strauss J."/>
            <person name="Dupont C."/>
            <person name="Frickenhaus S."/>
            <person name="Maumus F."/>
            <person name="Mcmullan M."/>
            <person name="Sanges R."/>
            <person name="Schmutz J."/>
            <person name="Toseland A."/>
            <person name="Valas R."/>
            <person name="Veluchamy A."/>
            <person name="Ward B.J."/>
            <person name="Allen A."/>
            <person name="Barry K."/>
            <person name="Falciatore A."/>
            <person name="Ferrante M."/>
            <person name="Fortunato A.E."/>
            <person name="Gloeckner G."/>
            <person name="Gruber A."/>
            <person name="Hipkin R."/>
            <person name="Janech M."/>
            <person name="Kroth P."/>
            <person name="Leese F."/>
            <person name="Lindquist E."/>
            <person name="Lyon B.R."/>
            <person name="Martin J."/>
            <person name="Mayer C."/>
            <person name="Parker M."/>
            <person name="Quesneville H."/>
            <person name="Raymond J."/>
            <person name="Uhlig C."/>
            <person name="Valentin K.U."/>
            <person name="Worden A.Z."/>
            <person name="Armbrust E.V."/>
            <person name="Bowler C."/>
            <person name="Green B."/>
            <person name="Moulton V."/>
            <person name="Van Oosterhout C."/>
            <person name="Grigoriev I."/>
        </authorList>
    </citation>
    <scope>NUCLEOTIDE SEQUENCE [LARGE SCALE GENOMIC DNA]</scope>
    <source>
        <strain evidence="3 4">CCMP1102</strain>
    </source>
</reference>
<feature type="domain" description="Helicase-associated" evidence="2">
    <location>
        <begin position="335"/>
        <end position="394"/>
    </location>
</feature>
<organism evidence="3 4">
    <name type="scientific">Fragilariopsis cylindrus CCMP1102</name>
    <dbReference type="NCBI Taxonomy" id="635003"/>
    <lineage>
        <taxon>Eukaryota</taxon>
        <taxon>Sar</taxon>
        <taxon>Stramenopiles</taxon>
        <taxon>Ochrophyta</taxon>
        <taxon>Bacillariophyta</taxon>
        <taxon>Bacillariophyceae</taxon>
        <taxon>Bacillariophycidae</taxon>
        <taxon>Bacillariales</taxon>
        <taxon>Bacillariaceae</taxon>
        <taxon>Fragilariopsis</taxon>
    </lineage>
</organism>
<dbReference type="PANTHER" id="PTHR33418:SF1">
    <property type="entry name" value="HELICASE-ASSOCIATED DOMAIN-CONTAINING PROTEIN"/>
    <property type="match status" value="1"/>
</dbReference>
<feature type="region of interest" description="Disordered" evidence="1">
    <location>
        <begin position="97"/>
        <end position="123"/>
    </location>
</feature>
<keyword evidence="4" id="KW-1185">Reference proteome</keyword>
<evidence type="ECO:0000256" key="1">
    <source>
        <dbReference type="SAM" id="MobiDB-lite"/>
    </source>
</evidence>
<dbReference type="InParanoid" id="A0A1E7FTR2"/>
<dbReference type="Pfam" id="PF03457">
    <property type="entry name" value="HA"/>
    <property type="match status" value="2"/>
</dbReference>
<evidence type="ECO:0000313" key="4">
    <source>
        <dbReference type="Proteomes" id="UP000095751"/>
    </source>
</evidence>
<proteinExistence type="predicted"/>
<name>A0A1E7FTR2_9STRA</name>
<feature type="compositionally biased region" description="Low complexity" evidence="1">
    <location>
        <begin position="47"/>
        <end position="59"/>
    </location>
</feature>
<evidence type="ECO:0000313" key="3">
    <source>
        <dbReference type="EMBL" id="OEU21560.1"/>
    </source>
</evidence>
<feature type="compositionally biased region" description="Acidic residues" evidence="1">
    <location>
        <begin position="197"/>
        <end position="209"/>
    </location>
</feature>
<accession>A0A1E7FTR2</accession>
<evidence type="ECO:0000259" key="2">
    <source>
        <dbReference type="Pfam" id="PF03457"/>
    </source>
</evidence>
<dbReference type="Gene3D" id="6.10.140.530">
    <property type="match status" value="2"/>
</dbReference>
<feature type="domain" description="Helicase-associated" evidence="2">
    <location>
        <begin position="259"/>
        <end position="320"/>
    </location>
</feature>
<feature type="compositionally biased region" description="Basic residues" evidence="1">
    <location>
        <begin position="162"/>
        <end position="178"/>
    </location>
</feature>
<dbReference type="InterPro" id="IPR005114">
    <property type="entry name" value="Helicase_assoc"/>
</dbReference>